<feature type="region of interest" description="Disordered" evidence="1">
    <location>
        <begin position="207"/>
        <end position="239"/>
    </location>
</feature>
<feature type="domain" description="DUF7896" evidence="2">
    <location>
        <begin position="287"/>
        <end position="366"/>
    </location>
</feature>
<feature type="compositionally biased region" description="Basic residues" evidence="1">
    <location>
        <begin position="327"/>
        <end position="337"/>
    </location>
</feature>
<accession>A0ABR1YZ40</accession>
<dbReference type="Proteomes" id="UP001492380">
    <property type="component" value="Unassembled WGS sequence"/>
</dbReference>
<protein>
    <recommendedName>
        <fullName evidence="2">DUF7896 domain-containing protein</fullName>
    </recommendedName>
</protein>
<dbReference type="PANTHER" id="PTHR42031">
    <property type="entry name" value="KEY LIME PATHOGENICITY PROTEIN"/>
    <property type="match status" value="1"/>
</dbReference>
<reference evidence="3 4" key="1">
    <citation type="submission" date="2024-04" db="EMBL/GenBank/DDBJ databases">
        <title>Phyllosticta paracitricarpa is synonymous to the EU quarantine fungus P. citricarpa based on phylogenomic analyses.</title>
        <authorList>
            <consortium name="Lawrence Berkeley National Laboratory"/>
            <person name="Van Ingen-Buijs V.A."/>
            <person name="Van Westerhoven A.C."/>
            <person name="Haridas S."/>
            <person name="Skiadas P."/>
            <person name="Martin F."/>
            <person name="Groenewald J.Z."/>
            <person name="Crous P.W."/>
            <person name="Seidl M.F."/>
        </authorList>
    </citation>
    <scope>NUCLEOTIDE SEQUENCE [LARGE SCALE GENOMIC DNA]</scope>
    <source>
        <strain evidence="3 4">CBS 123374</strain>
    </source>
</reference>
<feature type="region of interest" description="Disordered" evidence="1">
    <location>
        <begin position="29"/>
        <end position="84"/>
    </location>
</feature>
<comment type="caution">
    <text evidence="3">The sequence shown here is derived from an EMBL/GenBank/DDBJ whole genome shotgun (WGS) entry which is preliminary data.</text>
</comment>
<feature type="region of interest" description="Disordered" evidence="1">
    <location>
        <begin position="327"/>
        <end position="356"/>
    </location>
</feature>
<keyword evidence="4" id="KW-1185">Reference proteome</keyword>
<proteinExistence type="predicted"/>
<feature type="compositionally biased region" description="Polar residues" evidence="1">
    <location>
        <begin position="58"/>
        <end position="84"/>
    </location>
</feature>
<dbReference type="PANTHER" id="PTHR42031:SF1">
    <property type="entry name" value="KEY LIME PATHOGENICITY PROTEIN"/>
    <property type="match status" value="1"/>
</dbReference>
<name>A0ABR1YZ40_9PEZI</name>
<sequence>MPRLDEVNVYDPSEYIATFEAQSSSLPARFGRHANPFQSEIGHPSSYPFQQPFPSPDGSISPSTSVGELTVGSTAASDKMSRQSSSSTYFANQLDMMRVQSNFSNVSESVFPNDPFFTHSPSLDKSIEGDFSLFPTSCADVSSPSTQFPISSSVPAVASSSAPSQPCRFVAGNQTTNMVRSRSIESDHSITSNQSQGNHRLIEQTPSSARPLAPKASESAENSQSSVIKIPARDGSGTKSVAAISKAPYIRPVHPKIMCAKCNEHPEGFRGEHELRRHTERVHAAIRKVWVTVDASQNKQFLAHCKACRNGKKYGAYYNAAAHLRRAHFNPRKRGRKAKGDERRGGKGGGDHPPMDVLKQFWMKEVE</sequence>
<evidence type="ECO:0000313" key="4">
    <source>
        <dbReference type="Proteomes" id="UP001492380"/>
    </source>
</evidence>
<dbReference type="InterPro" id="IPR057218">
    <property type="entry name" value="DUF7896"/>
</dbReference>
<dbReference type="Pfam" id="PF25438">
    <property type="entry name" value="DUF7896"/>
    <property type="match status" value="1"/>
</dbReference>
<evidence type="ECO:0000259" key="2">
    <source>
        <dbReference type="Pfam" id="PF25438"/>
    </source>
</evidence>
<evidence type="ECO:0000313" key="3">
    <source>
        <dbReference type="EMBL" id="KAK8243899.1"/>
    </source>
</evidence>
<organism evidence="3 4">
    <name type="scientific">Phyllosticta capitalensis</name>
    <dbReference type="NCBI Taxonomy" id="121624"/>
    <lineage>
        <taxon>Eukaryota</taxon>
        <taxon>Fungi</taxon>
        <taxon>Dikarya</taxon>
        <taxon>Ascomycota</taxon>
        <taxon>Pezizomycotina</taxon>
        <taxon>Dothideomycetes</taxon>
        <taxon>Dothideomycetes incertae sedis</taxon>
        <taxon>Botryosphaeriales</taxon>
        <taxon>Phyllostictaceae</taxon>
        <taxon>Phyllosticta</taxon>
    </lineage>
</organism>
<dbReference type="EMBL" id="JBBWRZ010000002">
    <property type="protein sequence ID" value="KAK8243899.1"/>
    <property type="molecule type" value="Genomic_DNA"/>
</dbReference>
<evidence type="ECO:0000256" key="1">
    <source>
        <dbReference type="SAM" id="MobiDB-lite"/>
    </source>
</evidence>
<feature type="non-terminal residue" evidence="3">
    <location>
        <position position="367"/>
    </location>
</feature>
<feature type="compositionally biased region" description="Basic and acidic residues" evidence="1">
    <location>
        <begin position="338"/>
        <end position="354"/>
    </location>
</feature>
<gene>
    <name evidence="3" type="ORF">HDK90DRAFT_409579</name>
</gene>